<dbReference type="Pfam" id="PF03350">
    <property type="entry name" value="UPF0114"/>
    <property type="match status" value="1"/>
</dbReference>
<evidence type="ECO:0008006" key="4">
    <source>
        <dbReference type="Google" id="ProtNLM"/>
    </source>
</evidence>
<gene>
    <name evidence="2" type="ORF">GCM10007895_25270</name>
</gene>
<feature type="transmembrane region" description="Helical" evidence="1">
    <location>
        <begin position="32"/>
        <end position="57"/>
    </location>
</feature>
<dbReference type="Proteomes" id="UP001161422">
    <property type="component" value="Unassembled WGS sequence"/>
</dbReference>
<feature type="transmembrane region" description="Helical" evidence="1">
    <location>
        <begin position="89"/>
        <end position="106"/>
    </location>
</feature>
<dbReference type="InterPro" id="IPR005134">
    <property type="entry name" value="UPF0114"/>
</dbReference>
<name>A0AA37RWV9_9GAMM</name>
<dbReference type="PANTHER" id="PTHR31721">
    <property type="entry name" value="OS06G0710300 PROTEIN"/>
    <property type="match status" value="1"/>
</dbReference>
<evidence type="ECO:0000313" key="2">
    <source>
        <dbReference type="EMBL" id="GLP97220.1"/>
    </source>
</evidence>
<dbReference type="PANTHER" id="PTHR31721:SF4">
    <property type="entry name" value="OS06G0710300 PROTEIN"/>
    <property type="match status" value="1"/>
</dbReference>
<reference evidence="2" key="2">
    <citation type="submission" date="2023-01" db="EMBL/GenBank/DDBJ databases">
        <title>Draft genome sequence of Paraferrimonas sedimenticola strain NBRC 101628.</title>
        <authorList>
            <person name="Sun Q."/>
            <person name="Mori K."/>
        </authorList>
    </citation>
    <scope>NUCLEOTIDE SEQUENCE</scope>
    <source>
        <strain evidence="2">NBRC 101628</strain>
    </source>
</reference>
<dbReference type="AlphaFoldDB" id="A0AA37RWV9"/>
<comment type="caution">
    <text evidence="2">The sequence shown here is derived from an EMBL/GenBank/DDBJ whole genome shotgun (WGS) entry which is preliminary data.</text>
</comment>
<accession>A0AA37RWV9</accession>
<evidence type="ECO:0000256" key="1">
    <source>
        <dbReference type="SAM" id="Phobius"/>
    </source>
</evidence>
<dbReference type="EMBL" id="BSNC01000006">
    <property type="protein sequence ID" value="GLP97220.1"/>
    <property type="molecule type" value="Genomic_DNA"/>
</dbReference>
<evidence type="ECO:0000313" key="3">
    <source>
        <dbReference type="Proteomes" id="UP001161422"/>
    </source>
</evidence>
<keyword evidence="3" id="KW-1185">Reference proteome</keyword>
<proteinExistence type="predicted"/>
<feature type="transmembrane region" description="Helical" evidence="1">
    <location>
        <begin position="112"/>
        <end position="132"/>
    </location>
</feature>
<protein>
    <recommendedName>
        <fullName evidence="4">YqhA family protein</fullName>
    </recommendedName>
</protein>
<sequence length="140" mass="15512">MVFVAGLKDLLHMLHLIVDYTEIGTMSIRNELVLVVIEILDTFLLGAVLLIFAFGLYELFISNLKVANGSDSEGKILNISSIESLKTKLGKVILMMLIIKLFAYFSKIEPESALDLVYMSVSVVLVALALMLTKSRKKTS</sequence>
<keyword evidence="1" id="KW-0472">Membrane</keyword>
<organism evidence="2 3">
    <name type="scientific">Paraferrimonas sedimenticola</name>
    <dbReference type="NCBI Taxonomy" id="375674"/>
    <lineage>
        <taxon>Bacteria</taxon>
        <taxon>Pseudomonadati</taxon>
        <taxon>Pseudomonadota</taxon>
        <taxon>Gammaproteobacteria</taxon>
        <taxon>Alteromonadales</taxon>
        <taxon>Ferrimonadaceae</taxon>
        <taxon>Paraferrimonas</taxon>
    </lineage>
</organism>
<keyword evidence="1" id="KW-0812">Transmembrane</keyword>
<reference evidence="2" key="1">
    <citation type="journal article" date="2014" name="Int. J. Syst. Evol. Microbiol.">
        <title>Complete genome sequence of Corynebacterium casei LMG S-19264T (=DSM 44701T), isolated from a smear-ripened cheese.</title>
        <authorList>
            <consortium name="US DOE Joint Genome Institute (JGI-PGF)"/>
            <person name="Walter F."/>
            <person name="Albersmeier A."/>
            <person name="Kalinowski J."/>
            <person name="Ruckert C."/>
        </authorList>
    </citation>
    <scope>NUCLEOTIDE SEQUENCE</scope>
    <source>
        <strain evidence="2">NBRC 101628</strain>
    </source>
</reference>
<keyword evidence="1" id="KW-1133">Transmembrane helix</keyword>